<accession>A0ABQ4GET3</accession>
<dbReference type="Gene3D" id="3.40.50.720">
    <property type="entry name" value="NAD(P)-binding Rossmann-like Domain"/>
    <property type="match status" value="1"/>
</dbReference>
<evidence type="ECO:0000313" key="2">
    <source>
        <dbReference type="EMBL" id="GIH59926.1"/>
    </source>
</evidence>
<dbReference type="Gene3D" id="3.90.25.10">
    <property type="entry name" value="UDP-galactose 4-epimerase, domain 1"/>
    <property type="match status" value="1"/>
</dbReference>
<evidence type="ECO:0000259" key="1">
    <source>
        <dbReference type="Pfam" id="PF13460"/>
    </source>
</evidence>
<comment type="caution">
    <text evidence="2">The sequence shown here is derived from an EMBL/GenBank/DDBJ whole genome shotgun (WGS) entry which is preliminary data.</text>
</comment>
<sequence>MILVTGATGNVGSELVKALLGAGERVRALVRNPADAALPPDAEPVGGDLNHPESLTEAFDGVRRVFLLPGYDDMPGLLARARRAGVERIVLLTGGSAALEDMTNAVSRYMALSERAVRASGLPWTILRPRSFMSNALRWLPQFEAGDVVRVPFAGVRTAAVDPFDIAAVAARALLDDGHDGLIHEVTGPQALLPADQVAVLARVLDRDLRCEGLTDAEARAEMEAQMPAQYVDAFFRFFVDGTLDESQIHPTVREVTGRPPRTFEQWATAHADAFRRIQAV</sequence>
<dbReference type="EMBL" id="BOOF01000003">
    <property type="protein sequence ID" value="GIH59926.1"/>
    <property type="molecule type" value="Genomic_DNA"/>
</dbReference>
<protein>
    <submittedName>
        <fullName evidence="2">Nucleotide-diphosphate-sugar epimerase</fullName>
    </submittedName>
</protein>
<keyword evidence="3" id="KW-1185">Reference proteome</keyword>
<name>A0ABQ4GET3_9ACTN</name>
<feature type="domain" description="NAD(P)-binding" evidence="1">
    <location>
        <begin position="6"/>
        <end position="174"/>
    </location>
</feature>
<dbReference type="Proteomes" id="UP000660454">
    <property type="component" value="Unassembled WGS sequence"/>
</dbReference>
<evidence type="ECO:0000313" key="3">
    <source>
        <dbReference type="Proteomes" id="UP000660454"/>
    </source>
</evidence>
<proteinExistence type="predicted"/>
<dbReference type="PANTHER" id="PTHR43162:SF1">
    <property type="entry name" value="PRESTALK A DIFFERENTIATION PROTEIN A"/>
    <property type="match status" value="1"/>
</dbReference>
<dbReference type="SUPFAM" id="SSF51735">
    <property type="entry name" value="NAD(P)-binding Rossmann-fold domains"/>
    <property type="match status" value="1"/>
</dbReference>
<dbReference type="InterPro" id="IPR016040">
    <property type="entry name" value="NAD(P)-bd_dom"/>
</dbReference>
<organism evidence="2 3">
    <name type="scientific">Microbispora siamensis</name>
    <dbReference type="NCBI Taxonomy" id="564413"/>
    <lineage>
        <taxon>Bacteria</taxon>
        <taxon>Bacillati</taxon>
        <taxon>Actinomycetota</taxon>
        <taxon>Actinomycetes</taxon>
        <taxon>Streptosporangiales</taxon>
        <taxon>Streptosporangiaceae</taxon>
        <taxon>Microbispora</taxon>
    </lineage>
</organism>
<dbReference type="InterPro" id="IPR051604">
    <property type="entry name" value="Ergot_Alk_Oxidoreductase"/>
</dbReference>
<gene>
    <name evidence="2" type="ORF">Msi02_07430</name>
</gene>
<dbReference type="PANTHER" id="PTHR43162">
    <property type="match status" value="1"/>
</dbReference>
<dbReference type="Pfam" id="PF13460">
    <property type="entry name" value="NAD_binding_10"/>
    <property type="match status" value="1"/>
</dbReference>
<dbReference type="InterPro" id="IPR036291">
    <property type="entry name" value="NAD(P)-bd_dom_sf"/>
</dbReference>
<reference evidence="2 3" key="1">
    <citation type="submission" date="2021-01" db="EMBL/GenBank/DDBJ databases">
        <title>Whole genome shotgun sequence of Microbispora siamensis NBRC 104113.</title>
        <authorList>
            <person name="Komaki H."/>
            <person name="Tamura T."/>
        </authorList>
    </citation>
    <scope>NUCLEOTIDE SEQUENCE [LARGE SCALE GENOMIC DNA]</scope>
    <source>
        <strain evidence="2 3">NBRC 104113</strain>
    </source>
</reference>